<dbReference type="EMBL" id="PHWZ01001034">
    <property type="protein sequence ID" value="TEY28277.1"/>
    <property type="molecule type" value="Genomic_DNA"/>
</dbReference>
<name>A0A4Y8CE13_9HELO</name>
<proteinExistence type="predicted"/>
<sequence>MKSQCFGQLIYSTQVTQYLDLTGTTRISFDINTINKIHENMDKSIVWIFEMLLHLSGYWLLAITTIFLAFEFDEQYDA</sequence>
<organism evidence="2 3">
    <name type="scientific">Botryotinia calthae</name>
    <dbReference type="NCBI Taxonomy" id="38488"/>
    <lineage>
        <taxon>Eukaryota</taxon>
        <taxon>Fungi</taxon>
        <taxon>Dikarya</taxon>
        <taxon>Ascomycota</taxon>
        <taxon>Pezizomycotina</taxon>
        <taxon>Leotiomycetes</taxon>
        <taxon>Helotiales</taxon>
        <taxon>Sclerotiniaceae</taxon>
        <taxon>Botryotinia</taxon>
    </lineage>
</organism>
<dbReference type="AlphaFoldDB" id="A0A4Y8CE13"/>
<accession>A0A4Y8CE13</accession>
<keyword evidence="1" id="KW-0472">Membrane</keyword>
<dbReference type="Proteomes" id="UP000297299">
    <property type="component" value="Unassembled WGS sequence"/>
</dbReference>
<keyword evidence="1" id="KW-1133">Transmembrane helix</keyword>
<reference evidence="2 3" key="1">
    <citation type="submission" date="2017-11" db="EMBL/GenBank/DDBJ databases">
        <title>Comparative genomics of Botrytis spp.</title>
        <authorList>
            <person name="Valero-Jimenez C.A."/>
            <person name="Tapia P."/>
            <person name="Veloso J."/>
            <person name="Silva-Moreno E."/>
            <person name="Staats M."/>
            <person name="Valdes J.H."/>
            <person name="Van Kan J.A.L."/>
        </authorList>
    </citation>
    <scope>NUCLEOTIDE SEQUENCE [LARGE SCALE GENOMIC DNA]</scope>
    <source>
        <strain evidence="2 3">MUCL2830</strain>
    </source>
</reference>
<protein>
    <submittedName>
        <fullName evidence="2">Uncharacterized protein</fullName>
    </submittedName>
</protein>
<evidence type="ECO:0000313" key="3">
    <source>
        <dbReference type="Proteomes" id="UP000297299"/>
    </source>
</evidence>
<comment type="caution">
    <text evidence="2">The sequence shown here is derived from an EMBL/GenBank/DDBJ whole genome shotgun (WGS) entry which is preliminary data.</text>
</comment>
<gene>
    <name evidence="2" type="ORF">BOTCAL_1038g00020</name>
</gene>
<keyword evidence="1" id="KW-0812">Transmembrane</keyword>
<feature type="transmembrane region" description="Helical" evidence="1">
    <location>
        <begin position="45"/>
        <end position="70"/>
    </location>
</feature>
<keyword evidence="3" id="KW-1185">Reference proteome</keyword>
<evidence type="ECO:0000256" key="1">
    <source>
        <dbReference type="SAM" id="Phobius"/>
    </source>
</evidence>
<evidence type="ECO:0000313" key="2">
    <source>
        <dbReference type="EMBL" id="TEY28277.1"/>
    </source>
</evidence>